<dbReference type="Proteomes" id="UP001597483">
    <property type="component" value="Unassembled WGS sequence"/>
</dbReference>
<dbReference type="Pfam" id="PF13577">
    <property type="entry name" value="SnoaL_4"/>
    <property type="match status" value="1"/>
</dbReference>
<organism evidence="2 3">
    <name type="scientific">Amycolatopsis silviterrae</name>
    <dbReference type="NCBI Taxonomy" id="1656914"/>
    <lineage>
        <taxon>Bacteria</taxon>
        <taxon>Bacillati</taxon>
        <taxon>Actinomycetota</taxon>
        <taxon>Actinomycetes</taxon>
        <taxon>Pseudonocardiales</taxon>
        <taxon>Pseudonocardiaceae</taxon>
        <taxon>Amycolatopsis</taxon>
    </lineage>
</organism>
<evidence type="ECO:0000313" key="2">
    <source>
        <dbReference type="EMBL" id="MFD2468869.1"/>
    </source>
</evidence>
<sequence length="148" mass="16642">MTRTAQEAGQEHDFRLYTEVQHFYGRQMRFLDEGAVEKWAGTFAEDGVFEANTLLQTGRPAIENGARETTAKLEASGLQRRHWLGMLEVREQPDGSVLAKTYAIVYTTPRGGKPAADFSCSCEDVLVRGDGEFRVLRREVRRDDLSAA</sequence>
<keyword evidence="3" id="KW-1185">Reference proteome</keyword>
<feature type="domain" description="SnoaL-like" evidence="1">
    <location>
        <begin position="17"/>
        <end position="138"/>
    </location>
</feature>
<protein>
    <submittedName>
        <fullName evidence="2">Nuclear transport factor 2 family protein</fullName>
    </submittedName>
</protein>
<dbReference type="CDD" id="cd00531">
    <property type="entry name" value="NTF2_like"/>
    <property type="match status" value="1"/>
</dbReference>
<reference evidence="3" key="1">
    <citation type="journal article" date="2019" name="Int. J. Syst. Evol. Microbiol.">
        <title>The Global Catalogue of Microorganisms (GCM) 10K type strain sequencing project: providing services to taxonomists for standard genome sequencing and annotation.</title>
        <authorList>
            <consortium name="The Broad Institute Genomics Platform"/>
            <consortium name="The Broad Institute Genome Sequencing Center for Infectious Disease"/>
            <person name="Wu L."/>
            <person name="Ma J."/>
        </authorList>
    </citation>
    <scope>NUCLEOTIDE SEQUENCE [LARGE SCALE GENOMIC DNA]</scope>
    <source>
        <strain evidence="3">CGMCC 4.7641</strain>
    </source>
</reference>
<dbReference type="SUPFAM" id="SSF54427">
    <property type="entry name" value="NTF2-like"/>
    <property type="match status" value="1"/>
</dbReference>
<dbReference type="InterPro" id="IPR037401">
    <property type="entry name" value="SnoaL-like"/>
</dbReference>
<evidence type="ECO:0000259" key="1">
    <source>
        <dbReference type="Pfam" id="PF13577"/>
    </source>
</evidence>
<dbReference type="InterPro" id="IPR032710">
    <property type="entry name" value="NTF2-like_dom_sf"/>
</dbReference>
<dbReference type="Gene3D" id="3.10.450.50">
    <property type="match status" value="1"/>
</dbReference>
<comment type="caution">
    <text evidence="2">The sequence shown here is derived from an EMBL/GenBank/DDBJ whole genome shotgun (WGS) entry which is preliminary data.</text>
</comment>
<proteinExistence type="predicted"/>
<dbReference type="EMBL" id="JBHUKS010000011">
    <property type="protein sequence ID" value="MFD2468869.1"/>
    <property type="molecule type" value="Genomic_DNA"/>
</dbReference>
<gene>
    <name evidence="2" type="ORF">ACFSVL_15880</name>
</gene>
<dbReference type="RefSeq" id="WP_378304799.1">
    <property type="nucleotide sequence ID" value="NZ_JBHUKS010000011.1"/>
</dbReference>
<name>A0ABW5H6V7_9PSEU</name>
<accession>A0ABW5H6V7</accession>
<evidence type="ECO:0000313" key="3">
    <source>
        <dbReference type="Proteomes" id="UP001597483"/>
    </source>
</evidence>